<sequence>MKEFQARPVHLLFGLLAVVCAVISASSVQDTPLRVGWITIGLAGLVWLGFVGAALRRQRRRRSNT</sequence>
<keyword evidence="1" id="KW-0812">Transmembrane</keyword>
<protein>
    <submittedName>
        <fullName evidence="2">MYXO-CTERM domain-containing protein</fullName>
    </submittedName>
</protein>
<dbReference type="RefSeq" id="WP_182839845.1">
    <property type="nucleotide sequence ID" value="NZ_BAAABQ010000025.1"/>
</dbReference>
<comment type="caution">
    <text evidence="2">The sequence shown here is derived from an EMBL/GenBank/DDBJ whole genome shotgun (WGS) entry which is preliminary data.</text>
</comment>
<dbReference type="EMBL" id="JACJID010000006">
    <property type="protein sequence ID" value="MBA8930436.1"/>
    <property type="molecule type" value="Genomic_DNA"/>
</dbReference>
<gene>
    <name evidence="2" type="ORF">BC739_007669</name>
</gene>
<organism evidence="2 3">
    <name type="scientific">Kutzneria viridogrisea</name>
    <dbReference type="NCBI Taxonomy" id="47990"/>
    <lineage>
        <taxon>Bacteria</taxon>
        <taxon>Bacillati</taxon>
        <taxon>Actinomycetota</taxon>
        <taxon>Actinomycetes</taxon>
        <taxon>Pseudonocardiales</taxon>
        <taxon>Pseudonocardiaceae</taxon>
        <taxon>Kutzneria</taxon>
    </lineage>
</organism>
<name>A0ABR6BU40_9PSEU</name>
<evidence type="ECO:0000313" key="2">
    <source>
        <dbReference type="EMBL" id="MBA8930436.1"/>
    </source>
</evidence>
<dbReference type="Proteomes" id="UP000517916">
    <property type="component" value="Unassembled WGS sequence"/>
</dbReference>
<reference evidence="2 3" key="1">
    <citation type="submission" date="2020-08" db="EMBL/GenBank/DDBJ databases">
        <title>Genomic Encyclopedia of Archaeal and Bacterial Type Strains, Phase II (KMG-II): from individual species to whole genera.</title>
        <authorList>
            <person name="Goeker M."/>
        </authorList>
    </citation>
    <scope>NUCLEOTIDE SEQUENCE [LARGE SCALE GENOMIC DNA]</scope>
    <source>
        <strain evidence="2 3">DSM 43850</strain>
    </source>
</reference>
<keyword evidence="1" id="KW-0472">Membrane</keyword>
<proteinExistence type="predicted"/>
<evidence type="ECO:0000256" key="1">
    <source>
        <dbReference type="SAM" id="Phobius"/>
    </source>
</evidence>
<accession>A0ABR6BU40</accession>
<feature type="transmembrane region" description="Helical" evidence="1">
    <location>
        <begin position="35"/>
        <end position="55"/>
    </location>
</feature>
<keyword evidence="1" id="KW-1133">Transmembrane helix</keyword>
<keyword evidence="3" id="KW-1185">Reference proteome</keyword>
<evidence type="ECO:0000313" key="3">
    <source>
        <dbReference type="Proteomes" id="UP000517916"/>
    </source>
</evidence>